<accession>Q46N00</accession>
<feature type="compositionally biased region" description="Basic residues" evidence="1">
    <location>
        <begin position="240"/>
        <end position="256"/>
    </location>
</feature>
<dbReference type="AlphaFoldDB" id="Q46N00"/>
<organism evidence="2">
    <name type="scientific">Cupriavidus pinatubonensis (strain JMP 134 / LMG 1197)</name>
    <name type="common">Cupriavidus necator (strain JMP 134)</name>
    <dbReference type="NCBI Taxonomy" id="264198"/>
    <lineage>
        <taxon>Bacteria</taxon>
        <taxon>Pseudomonadati</taxon>
        <taxon>Pseudomonadota</taxon>
        <taxon>Betaproteobacteria</taxon>
        <taxon>Burkholderiales</taxon>
        <taxon>Burkholderiaceae</taxon>
        <taxon>Cupriavidus</taxon>
    </lineage>
</organism>
<name>Q46N00_CUPPJ</name>
<geneLocation type="plasmid" evidence="2">
    <name>megaplasmid</name>
</geneLocation>
<sequence>MTNKLHLEAIHLPADWIGQCFAKPHGDVTSLYVSRASEATPVRIANGGPLNADVIRALAVALNDAWRTGRGLTPKPDPEPYEVPFGQEVPMRRQSAQRLLLNTFGAAPIVTFMQHASNVARETDPLLKDLVWQRGSRGYMVEYRLLDQTGNVIAADVESNKALRAARAARLAGIDAWCMPLEDFELTSLAIPVTREAEERSPGCWSLKARTPRLVPRTSAPCGLNSDESTTGLPLGRMRSNSRRARNGSRRRSQRF</sequence>
<protein>
    <submittedName>
        <fullName evidence="2">Uncharacterized protein</fullName>
    </submittedName>
</protein>
<evidence type="ECO:0000256" key="1">
    <source>
        <dbReference type="SAM" id="MobiDB-lite"/>
    </source>
</evidence>
<dbReference type="KEGG" id="reu:Reut_C6159"/>
<dbReference type="OrthoDB" id="9942468at2"/>
<dbReference type="HOGENOM" id="CLU_1084694_0_0_4"/>
<evidence type="ECO:0000313" key="2">
    <source>
        <dbReference type="EMBL" id="AAZ65475.1"/>
    </source>
</evidence>
<reference evidence="2" key="1">
    <citation type="submission" date="2005-08" db="EMBL/GenBank/DDBJ databases">
        <title>Complete sequence of a megaplasmid of Ralstonia eutropha JMP134.</title>
        <authorList>
            <person name="Copeland A."/>
            <person name="Lucas S."/>
            <person name="Lapidus A."/>
            <person name="Barry K."/>
            <person name="Detter J.C."/>
            <person name="Glavina T."/>
            <person name="Hammon N."/>
            <person name="Israni S."/>
            <person name="Pitluck S."/>
            <person name="Goltsman E."/>
            <person name="Martinez M."/>
            <person name="Vergez L."/>
            <person name="Larimer F."/>
            <person name="Land M."/>
            <person name="Lykidis A."/>
            <person name="Richardson P."/>
        </authorList>
    </citation>
    <scope>NUCLEOTIDE SEQUENCE [LARGE SCALE GENOMIC DNA]</scope>
    <source>
        <strain evidence="2">JMP134</strain>
        <plasmid evidence="2">megaplasmid</plasmid>
    </source>
</reference>
<keyword evidence="2" id="KW-0614">Plasmid</keyword>
<gene>
    <name evidence="2" type="ordered locus">Reut_C6159</name>
</gene>
<proteinExistence type="predicted"/>
<dbReference type="EMBL" id="CP000092">
    <property type="protein sequence ID" value="AAZ65475.1"/>
    <property type="molecule type" value="Genomic_DNA"/>
</dbReference>
<feature type="region of interest" description="Disordered" evidence="1">
    <location>
        <begin position="216"/>
        <end position="256"/>
    </location>
</feature>